<gene>
    <name evidence="1" type="ORF">SAMN05661096_00553</name>
</gene>
<name>A0A1X7IFC1_9BACT</name>
<keyword evidence="2" id="KW-1185">Reference proteome</keyword>
<sequence>MYFKYSLKYILQTFFPSSVSLLLLIFSLLIVSYNSQSQTVENVTATVKGDIIIVSYDLVSTSDELFNINLYSSKDNFEKPLALVTGDVGPNIANGKEKNRVVSKK</sequence>
<dbReference type="AlphaFoldDB" id="A0A1X7IFC1"/>
<dbReference type="RefSeq" id="WP_085515552.1">
    <property type="nucleotide sequence ID" value="NZ_FXAW01000001.1"/>
</dbReference>
<reference evidence="2" key="1">
    <citation type="submission" date="2017-04" db="EMBL/GenBank/DDBJ databases">
        <authorList>
            <person name="Varghese N."/>
            <person name="Submissions S."/>
        </authorList>
    </citation>
    <scope>NUCLEOTIDE SEQUENCE [LARGE SCALE GENOMIC DNA]</scope>
    <source>
        <strain evidence="2">DSM 4125</strain>
    </source>
</reference>
<evidence type="ECO:0000313" key="2">
    <source>
        <dbReference type="Proteomes" id="UP000193804"/>
    </source>
</evidence>
<evidence type="ECO:0000313" key="1">
    <source>
        <dbReference type="EMBL" id="SMG12891.1"/>
    </source>
</evidence>
<proteinExistence type="predicted"/>
<protein>
    <submittedName>
        <fullName evidence="1">Uncharacterized protein</fullName>
    </submittedName>
</protein>
<organism evidence="1 2">
    <name type="scientific">Marivirga sericea</name>
    <dbReference type="NCBI Taxonomy" id="1028"/>
    <lineage>
        <taxon>Bacteria</taxon>
        <taxon>Pseudomonadati</taxon>
        <taxon>Bacteroidota</taxon>
        <taxon>Cytophagia</taxon>
        <taxon>Cytophagales</taxon>
        <taxon>Marivirgaceae</taxon>
        <taxon>Marivirga</taxon>
    </lineage>
</organism>
<dbReference type="STRING" id="1028.SAMN05661096_00553"/>
<accession>A0A1X7IFC1</accession>
<dbReference type="EMBL" id="FXAW01000001">
    <property type="protein sequence ID" value="SMG12891.1"/>
    <property type="molecule type" value="Genomic_DNA"/>
</dbReference>
<dbReference type="Proteomes" id="UP000193804">
    <property type="component" value="Unassembled WGS sequence"/>
</dbReference>